<name>A0A5D0WMQ7_9FIRM</name>
<dbReference type="Pfam" id="PF23343">
    <property type="entry name" value="REP_ORF2-G2P"/>
    <property type="match status" value="1"/>
</dbReference>
<dbReference type="InterPro" id="IPR056906">
    <property type="entry name" value="ORF2/G2P_dom"/>
</dbReference>
<feature type="domain" description="Replication-associated protein ORF2/G2P" evidence="1">
    <location>
        <begin position="69"/>
        <end position="166"/>
    </location>
</feature>
<evidence type="ECO:0000313" key="3">
    <source>
        <dbReference type="Proteomes" id="UP000322619"/>
    </source>
</evidence>
<gene>
    <name evidence="2" type="ORF">FXB42_09320</name>
</gene>
<evidence type="ECO:0000313" key="2">
    <source>
        <dbReference type="EMBL" id="TYC85562.1"/>
    </source>
</evidence>
<organism evidence="2 3">
    <name type="scientific">Acetobacterium wieringae</name>
    <dbReference type="NCBI Taxonomy" id="52694"/>
    <lineage>
        <taxon>Bacteria</taxon>
        <taxon>Bacillati</taxon>
        <taxon>Bacillota</taxon>
        <taxon>Clostridia</taxon>
        <taxon>Eubacteriales</taxon>
        <taxon>Eubacteriaceae</taxon>
        <taxon>Acetobacterium</taxon>
    </lineage>
</organism>
<comment type="caution">
    <text evidence="2">The sequence shown here is derived from an EMBL/GenBank/DDBJ whole genome shotgun (WGS) entry which is preliminary data.</text>
</comment>
<dbReference type="RefSeq" id="WP_148637591.1">
    <property type="nucleotide sequence ID" value="NZ_VSLA01000014.1"/>
</dbReference>
<dbReference type="EMBL" id="VSLA01000014">
    <property type="protein sequence ID" value="TYC85562.1"/>
    <property type="molecule type" value="Genomic_DNA"/>
</dbReference>
<dbReference type="Proteomes" id="UP000322619">
    <property type="component" value="Unassembled WGS sequence"/>
</dbReference>
<protein>
    <recommendedName>
        <fullName evidence="1">Replication-associated protein ORF2/G2P domain-containing protein</fullName>
    </recommendedName>
</protein>
<accession>A0A5D0WMQ7</accession>
<evidence type="ECO:0000259" key="1">
    <source>
        <dbReference type="Pfam" id="PF23343"/>
    </source>
</evidence>
<dbReference type="AlphaFoldDB" id="A0A5D0WMQ7"/>
<sequence>MPYIKETCRAGRTIEITKRFTTRFNKKGIIRGENQKPTPEQMQVINERNAETKLRRIINTNYGPGDLHIVLTYAKEKRLAPEEAKIELEKFIRKLRAEYRKNEEELRYILVTEYKRKSIHHHLIANTIDHVTAKDFDRIWTNGRINCAPLDDTGQYSELAHYLIKETRKTFREPGSPSKKRWNASKNLKKPEIKKEIIKAKEWRKVPEPVKGYFIETGSIREGFHDFTGWPYQSYRMIRAAKEEDITPKRANRLSKPKIRP</sequence>
<proteinExistence type="predicted"/>
<reference evidence="2 3" key="1">
    <citation type="submission" date="2019-08" db="EMBL/GenBank/DDBJ databases">
        <title>Isolation and enrichment of carboxydotrophic bacteria from anaerobic sludge for the production of bio-based chemicals from syngas.</title>
        <authorList>
            <person name="Antares A.L."/>
            <person name="Moreira J."/>
            <person name="Diender M."/>
            <person name="Parshina S.N."/>
            <person name="Stams A.J.M."/>
            <person name="Alves M."/>
            <person name="Alves J.I."/>
            <person name="Sousa D.Z."/>
        </authorList>
    </citation>
    <scope>NUCLEOTIDE SEQUENCE [LARGE SCALE GENOMIC DNA]</scope>
    <source>
        <strain evidence="2 3">JM</strain>
    </source>
</reference>